<evidence type="ECO:0000259" key="3">
    <source>
        <dbReference type="PROSITE" id="PS50175"/>
    </source>
</evidence>
<dbReference type="InterPro" id="IPR026444">
    <property type="entry name" value="Secre_tail"/>
</dbReference>
<dbReference type="PROSITE" id="PS50175">
    <property type="entry name" value="ASP_PROT_RETROV"/>
    <property type="match status" value="1"/>
</dbReference>
<feature type="compositionally biased region" description="Basic and acidic residues" evidence="1">
    <location>
        <begin position="1359"/>
        <end position="1371"/>
    </location>
</feature>
<dbReference type="NCBIfam" id="TIGR04183">
    <property type="entry name" value="Por_Secre_tail"/>
    <property type="match status" value="1"/>
</dbReference>
<feature type="region of interest" description="Disordered" evidence="1">
    <location>
        <begin position="1340"/>
        <end position="1371"/>
    </location>
</feature>
<dbReference type="InterPro" id="IPR043709">
    <property type="entry name" value="DUF5649"/>
</dbReference>
<evidence type="ECO:0000256" key="1">
    <source>
        <dbReference type="SAM" id="MobiDB-lite"/>
    </source>
</evidence>
<keyword evidence="2" id="KW-0812">Transmembrane</keyword>
<feature type="domain" description="Peptidase A2" evidence="3">
    <location>
        <begin position="581"/>
        <end position="617"/>
    </location>
</feature>
<reference evidence="5" key="1">
    <citation type="journal article" date="2013" name="Stand. Genomic Sci.">
        <title>Complete genome sequence of the halophilic bacterium Spirochaeta africana type strain (Z-7692(T)) from the alkaline Lake Magadi in the East African Rift.</title>
        <authorList>
            <person name="Liolos K."/>
            <person name="Abt B."/>
            <person name="Scheuner C."/>
            <person name="Teshima H."/>
            <person name="Held B."/>
            <person name="Lapidus A."/>
            <person name="Nolan M."/>
            <person name="Lucas S."/>
            <person name="Deshpande S."/>
            <person name="Cheng J.F."/>
            <person name="Tapia R."/>
            <person name="Goodwin L.A."/>
            <person name="Pitluck S."/>
            <person name="Pagani I."/>
            <person name="Ivanova N."/>
            <person name="Mavromatis K."/>
            <person name="Mikhailova N."/>
            <person name="Huntemann M."/>
            <person name="Pati A."/>
            <person name="Chen A."/>
            <person name="Palaniappan K."/>
            <person name="Land M."/>
            <person name="Rohde M."/>
            <person name="Tindall B.J."/>
            <person name="Detter J.C."/>
            <person name="Goker M."/>
            <person name="Bristow J."/>
            <person name="Eisen J.A."/>
            <person name="Markowitz V."/>
            <person name="Hugenholtz P."/>
            <person name="Woyke T."/>
            <person name="Klenk H.P."/>
            <person name="Kyrpides N.C."/>
        </authorList>
    </citation>
    <scope>NUCLEOTIDE SEQUENCE</scope>
    <source>
        <strain evidence="5">ATCC 700263 / DSM 8902 / Z-7692</strain>
    </source>
</reference>
<dbReference type="GO" id="GO:0006508">
    <property type="term" value="P:proteolysis"/>
    <property type="evidence" value="ECO:0007669"/>
    <property type="project" value="InterPro"/>
</dbReference>
<feature type="transmembrane region" description="Helical" evidence="2">
    <location>
        <begin position="30"/>
        <end position="48"/>
    </location>
</feature>
<dbReference type="Pfam" id="PF13860">
    <property type="entry name" value="FlgD_ig"/>
    <property type="match status" value="1"/>
</dbReference>
<dbReference type="GO" id="GO:0004190">
    <property type="term" value="F:aspartic-type endopeptidase activity"/>
    <property type="evidence" value="ECO:0007669"/>
    <property type="project" value="InterPro"/>
</dbReference>
<dbReference type="EMBL" id="CP003282">
    <property type="protein sequence ID" value="AFG38644.1"/>
    <property type="molecule type" value="Genomic_DNA"/>
</dbReference>
<dbReference type="OrthoDB" id="368286at2"/>
<dbReference type="RefSeq" id="WP_014456626.1">
    <property type="nucleotide sequence ID" value="NC_017098.1"/>
</dbReference>
<evidence type="ECO:0000256" key="2">
    <source>
        <dbReference type="SAM" id="Phobius"/>
    </source>
</evidence>
<gene>
    <name evidence="4" type="ordered locus">Spiaf_2618</name>
</gene>
<dbReference type="STRING" id="889378.Spiaf_2618"/>
<dbReference type="Proteomes" id="UP000007383">
    <property type="component" value="Chromosome"/>
</dbReference>
<dbReference type="Gene3D" id="2.60.40.4070">
    <property type="match status" value="1"/>
</dbReference>
<name>H9UMA1_SPIAZ</name>
<dbReference type="Pfam" id="PF18886">
    <property type="entry name" value="DUF5649"/>
    <property type="match status" value="8"/>
</dbReference>
<dbReference type="InterPro" id="IPR001995">
    <property type="entry name" value="Peptidase_A2_cat"/>
</dbReference>
<evidence type="ECO:0000313" key="5">
    <source>
        <dbReference type="Proteomes" id="UP000007383"/>
    </source>
</evidence>
<sequence length="2182" mass="229273">MKLHLRNTLLNSSRCEAKILKDSRVAQHRVVLVVLIGLIVLLPAGVWGQTHIWRGTADDVWTNDSNWEGGFPPNGANIVIETIVNSPAEVTIVDPINADEFTIRTAFNLTDQALISNTLTINVPVTDVTLDNVDNDFGTVVISDANNVTLVDTNAIILGASTVSGNLDVSAGGNVTQSGIVNVTGTSVFTVAGGSGINLGTEANDFDGAVTFATSAGDIENLLFRNVNDAATLPSVANVTNNVTIEFNNSAIELPAMVVGGALSITAGGDITQSAAITAGATTLDAGANNITLTNAGNEFGALTVTGAVVSITENDDITDGGDWAVTGAVTLNAGGNDITLDQAGSDTGPLTLTGADVTVSRTAAIDIGGGAVTSLTLESENAISDSGTITVSGGLSATTTANDAPITLDDINVTGGTVALTTDGTGNATIDNDSAIAFAASTIGGDFAATAAGDITQNGIVSVTGTSVFTVAGGSDINLGTHENDFDGAVTFATSAGDIENLLFRNVNDAATLPSVANVTNNVTIEFNNSAIELPAMVVGGALSITAGGDITQSAAITAGATTLDAGANNITLTNAGNVFGALTVTGADVSIIENDDITDGGDWAVTGAVTLNAGGNNITLDQAGSETGAMTLTGANVTVSRTAAIEIGGGAVTSLTLVSGNEITDSGMITVNNGLTVTTNDNNAAITLDEINVTGGIVALSTHGTGNATIDNDSAIAFAASTIGGAFSATAGGDITQSAAISAGATTLDAGANNITLINAGNVFGALTVTGADVSITENDDITDGGDWDVTGTVTLDAGTNNIILNQAGSTTGAMDLTGADVTVSRTAAIVLAGVDANDTLVLSCSNSVTQTGAIIAASLELLGAGSYTLSRDDNEVATLAINLTGAGQGVEYRNSDTISLTIGSVNLTNGVSTNDGAVDIRADAGIHISDAANSIFSGGGNIRFRSPVILERDVAVESADGEIHFYSTINADDFSNERVLTINAGTGNVMLDGATGANQALGHVRLLGAASLNGTPATLDLQHQDLYIDAPGSAISLQRNLLVNRLVFYRGTMDNLAGRTIETVSDLVVFGESYNPNDADRNPDSPGNIYFAYPDANTLVYHPGGLGYTEATATFGLLPAANWAVFDDLAGASLIVGANLYVNGADLVGTGDWFLTVQDNSAANFLDDPAYPWGLPYSVVFSSQVSRSQASGGVIAAAVVRDDVNAENEDNHRVTNGGNNTLYAWNDDPLSPTYGQQTSDGWNFGRPHIASAETVYDDVIRVTFTQPIANFNDEIWQQISQLSVHGGERAFSGVFTTLEANGTLSGNLDPDSSDYDEDADELLVLYLQVNYDGSNPEYRWNTDATGDGPVNPGSTDRGRPGAEPEHRETIPDISMLKGVLRSAGGRTAVRNYNNNGFDVFNGTTDEAAPILVAVVAMRAPHHRFDPDQATEQPWDGRNYFHLRYSEPVNIGENAAFAIGAGTPAENFRAQESFGAGEWGGHIPNSDTDVEVTGYFRYSEVFHGGSRDGSATINSLYRAAPMNPSGDHGVTISIAGWSQEDDGRWHWLGYLEELSDPVGQPVSTIGNSRITDAAGNEIIATDDENYDRFPLEIRFVTAANSFDLESLLPGIADAQLPQGEPAHAEELEGWDVDPPAFAVYTGDGEDADGSFFEIVATADETTNLVDGLEFHILDNSQTLWNPQENHPNQRPHEGIRDTSWNSIWKPDGTDEFLAFSIEEYEITPLRNDVNIDFTTAVTNTLFGDNAIEVADDSYFRLNITPSGHPWGLVTELWVSYDESKARITDLAGNLLRMPDGIERMRAIERTPPRISLAILPAGSDRVFLRFSEPVFGYDGEVRRPLEADDFLLSRIDGAPVDAVLETPVSIEIVRTGPPDSDLVDSIWDVYLDLGREVEAGELFELQISAQPGQVVDLVENAMLEDRYKRITDIGIGVIEPVYAVDRIREIEPDTRTPAVTVFDGSETMAPERITLQSQLAEGVSNELPVMLYWALDAPANRRYGSRSQLWLPVVQPGLTDFPLLGARSQAPFARNGQLHSFRLNDEEMASSTELSFVFGVGHLFAARLLDESDYLALAPWSVGLRRPVEQRAGVTILNNVINPDRGENTILQYRLEDPGNVTIQVFNLAGDLIRVLHRGPQGTGRHTVTWDGTNMGGRPVARGIYFVRVVAPGIDEYRRVMVVR</sequence>
<evidence type="ECO:0000313" key="4">
    <source>
        <dbReference type="EMBL" id="AFG38644.1"/>
    </source>
</evidence>
<keyword evidence="2" id="KW-1133">Transmembrane helix</keyword>
<protein>
    <recommendedName>
        <fullName evidence="3">Peptidase A2 domain-containing protein</fullName>
    </recommendedName>
</protein>
<dbReference type="KEGG" id="sfc:Spiaf_2618"/>
<feature type="region of interest" description="Disordered" evidence="1">
    <location>
        <begin position="1682"/>
        <end position="1701"/>
    </location>
</feature>
<keyword evidence="2" id="KW-0472">Membrane</keyword>
<proteinExistence type="predicted"/>
<dbReference type="HOGENOM" id="CLU_231457_0_0_12"/>
<keyword evidence="5" id="KW-1185">Reference proteome</keyword>
<accession>H9UMA1</accession>
<dbReference type="InterPro" id="IPR025965">
    <property type="entry name" value="FlgD/Vpr_Ig-like"/>
</dbReference>
<organism evidence="4 5">
    <name type="scientific">Spirochaeta africana (strain ATCC 700263 / DSM 8902 / Z-7692)</name>
    <dbReference type="NCBI Taxonomy" id="889378"/>
    <lineage>
        <taxon>Bacteria</taxon>
        <taxon>Pseudomonadati</taxon>
        <taxon>Spirochaetota</taxon>
        <taxon>Spirochaetia</taxon>
        <taxon>Spirochaetales</taxon>
        <taxon>Spirochaetaceae</taxon>
        <taxon>Spirochaeta</taxon>
    </lineage>
</organism>
<dbReference type="eggNOG" id="COG2911">
    <property type="taxonomic scope" value="Bacteria"/>
</dbReference>
<dbReference type="PATRIC" id="fig|889378.3.peg.2591"/>